<dbReference type="GO" id="GO:0006396">
    <property type="term" value="P:RNA processing"/>
    <property type="evidence" value="ECO:0007669"/>
    <property type="project" value="InterPro"/>
</dbReference>
<evidence type="ECO:0000313" key="5">
    <source>
        <dbReference type="EMBL" id="PQQ67205.1"/>
    </source>
</evidence>
<dbReference type="InterPro" id="IPR029026">
    <property type="entry name" value="tRNA_m1G_MTases_N"/>
</dbReference>
<evidence type="ECO:0000313" key="6">
    <source>
        <dbReference type="Proteomes" id="UP000239720"/>
    </source>
</evidence>
<dbReference type="SMART" id="SM00967">
    <property type="entry name" value="SpoU_sub_bind"/>
    <property type="match status" value="1"/>
</dbReference>
<name>A0A2S8RBQ2_9FIRM</name>
<reference evidence="5 6" key="1">
    <citation type="journal article" date="2018" name="Syst. Appl. Microbiol.">
        <title>Characterization and high-quality draft genome sequence of Herbivorax saccincola A7, an anaerobic, alkaliphilic, thermophilic, cellulolytic, and xylanolytic bacterium.</title>
        <authorList>
            <person name="Aikawa S."/>
            <person name="Baramee S."/>
            <person name="Sermsathanaswadi J."/>
            <person name="Thianheng P."/>
            <person name="Tachaapaikoon C."/>
            <person name="Shikata A."/>
            <person name="Waeonukul R."/>
            <person name="Pason P."/>
            <person name="Ratanakhanokchai K."/>
            <person name="Kosugi A."/>
        </authorList>
    </citation>
    <scope>NUCLEOTIDE SEQUENCE [LARGE SCALE GENOMIC DNA]</scope>
    <source>
        <strain evidence="5 6">A7</strain>
    </source>
</reference>
<dbReference type="Pfam" id="PF00588">
    <property type="entry name" value="SpoU_methylase"/>
    <property type="match status" value="1"/>
</dbReference>
<evidence type="ECO:0000256" key="1">
    <source>
        <dbReference type="ARBA" id="ARBA00007228"/>
    </source>
</evidence>
<dbReference type="InterPro" id="IPR029064">
    <property type="entry name" value="Ribosomal_eL30-like_sf"/>
</dbReference>
<dbReference type="GO" id="GO:0005737">
    <property type="term" value="C:cytoplasm"/>
    <property type="evidence" value="ECO:0007669"/>
    <property type="project" value="UniProtKB-ARBA"/>
</dbReference>
<gene>
    <name evidence="5" type="ORF">B9R14_10905</name>
</gene>
<dbReference type="OrthoDB" id="9785673at2"/>
<evidence type="ECO:0000256" key="2">
    <source>
        <dbReference type="ARBA" id="ARBA00022603"/>
    </source>
</evidence>
<feature type="domain" description="RNA 2-O ribose methyltransferase substrate binding" evidence="4">
    <location>
        <begin position="31"/>
        <end position="107"/>
    </location>
</feature>
<dbReference type="EMBL" id="NEMB01000003">
    <property type="protein sequence ID" value="PQQ67205.1"/>
    <property type="molecule type" value="Genomic_DNA"/>
</dbReference>
<evidence type="ECO:0000256" key="3">
    <source>
        <dbReference type="ARBA" id="ARBA00022679"/>
    </source>
</evidence>
<dbReference type="RefSeq" id="WP_105368254.1">
    <property type="nucleotide sequence ID" value="NZ_DAONOL010000003.1"/>
</dbReference>
<dbReference type="GO" id="GO:0032259">
    <property type="term" value="P:methylation"/>
    <property type="evidence" value="ECO:0007669"/>
    <property type="project" value="UniProtKB-KW"/>
</dbReference>
<sequence>MKYISSNKNAFIKEVKSLKNRKYREAKNMYFIEGIRFVQEALKENIKPYKIFISEKLEGVKGGKEILKTINEKKLDYFVLPHKLFKEISDTDNPQGILAQIEMKKYSLEEMVNENNFLVVLDAIQDPGNMGTIIRTADAAGATGVVLSEGCVDVYNPKVLRSTMGSVFHVPIYNSKDILKDLKYFKEKKIMICASHLEGETAYFYLENVDNVAIVIGNEARGIRDDIKDISDVLVKIPMKGRAESLNASIAAGLLIFEIMRKRI</sequence>
<evidence type="ECO:0000259" key="4">
    <source>
        <dbReference type="SMART" id="SM00967"/>
    </source>
</evidence>
<dbReference type="GO" id="GO:0008173">
    <property type="term" value="F:RNA methyltransferase activity"/>
    <property type="evidence" value="ECO:0007669"/>
    <property type="project" value="InterPro"/>
</dbReference>
<proteinExistence type="inferred from homology"/>
<dbReference type="SUPFAM" id="SSF75217">
    <property type="entry name" value="alpha/beta knot"/>
    <property type="match status" value="1"/>
</dbReference>
<dbReference type="Gene3D" id="3.30.1330.30">
    <property type="match status" value="1"/>
</dbReference>
<dbReference type="InterPro" id="IPR001537">
    <property type="entry name" value="SpoU_MeTrfase"/>
</dbReference>
<comment type="similarity">
    <text evidence="1">Belongs to the class IV-like SAM-binding methyltransferase superfamily. RNA methyltransferase TrmH family.</text>
</comment>
<dbReference type="InterPro" id="IPR029028">
    <property type="entry name" value="Alpha/beta_knot_MTases"/>
</dbReference>
<dbReference type="InterPro" id="IPR013123">
    <property type="entry name" value="SpoU_subst-bd"/>
</dbReference>
<dbReference type="AlphaFoldDB" id="A0A2S8RBQ2"/>
<protein>
    <submittedName>
        <fullName evidence="5">23S rRNA (Guanosine(2251)-2'-O)-methyltransferase RlmB</fullName>
    </submittedName>
</protein>
<keyword evidence="3 5" id="KW-0808">Transferase</keyword>
<dbReference type="InterPro" id="IPR053888">
    <property type="entry name" value="MRM3-like_sub_bind"/>
</dbReference>
<dbReference type="GO" id="GO:0003723">
    <property type="term" value="F:RNA binding"/>
    <property type="evidence" value="ECO:0007669"/>
    <property type="project" value="InterPro"/>
</dbReference>
<dbReference type="NCBIfam" id="TIGR00186">
    <property type="entry name" value="rRNA_methyl_3"/>
    <property type="match status" value="1"/>
</dbReference>
<dbReference type="PANTHER" id="PTHR43191">
    <property type="entry name" value="RRNA METHYLTRANSFERASE 3"/>
    <property type="match status" value="1"/>
</dbReference>
<dbReference type="SUPFAM" id="SSF55315">
    <property type="entry name" value="L30e-like"/>
    <property type="match status" value="1"/>
</dbReference>
<dbReference type="InterPro" id="IPR004441">
    <property type="entry name" value="rRNA_MeTrfase_TrmH"/>
</dbReference>
<dbReference type="InterPro" id="IPR051259">
    <property type="entry name" value="rRNA_Methyltransferase"/>
</dbReference>
<organism evidence="5 6">
    <name type="scientific">Acetivibrio saccincola</name>
    <dbReference type="NCBI Taxonomy" id="1677857"/>
    <lineage>
        <taxon>Bacteria</taxon>
        <taxon>Bacillati</taxon>
        <taxon>Bacillota</taxon>
        <taxon>Clostridia</taxon>
        <taxon>Eubacteriales</taxon>
        <taxon>Oscillospiraceae</taxon>
        <taxon>Acetivibrio</taxon>
    </lineage>
</organism>
<dbReference type="Proteomes" id="UP000239720">
    <property type="component" value="Unassembled WGS sequence"/>
</dbReference>
<dbReference type="Gene3D" id="3.40.1280.10">
    <property type="match status" value="1"/>
</dbReference>
<keyword evidence="2 5" id="KW-0489">Methyltransferase</keyword>
<dbReference type="PANTHER" id="PTHR43191:SF2">
    <property type="entry name" value="RRNA METHYLTRANSFERASE 3, MITOCHONDRIAL"/>
    <property type="match status" value="1"/>
</dbReference>
<comment type="caution">
    <text evidence="5">The sequence shown here is derived from an EMBL/GenBank/DDBJ whole genome shotgun (WGS) entry which is preliminary data.</text>
</comment>
<dbReference type="CDD" id="cd18095">
    <property type="entry name" value="SpoU-like_rRNA-MTase"/>
    <property type="match status" value="1"/>
</dbReference>
<accession>A0A2S8RBQ2</accession>
<dbReference type="Pfam" id="PF22435">
    <property type="entry name" value="MRM3-like_sub_bind"/>
    <property type="match status" value="1"/>
</dbReference>